<evidence type="ECO:0000313" key="10">
    <source>
        <dbReference type="Proteomes" id="UP000038045"/>
    </source>
</evidence>
<keyword evidence="10" id="KW-1185">Reference proteome</keyword>
<protein>
    <submittedName>
        <fullName evidence="11">Homeobox domain-containing protein</fullName>
    </submittedName>
</protein>
<dbReference type="SMART" id="SM00389">
    <property type="entry name" value="HOX"/>
    <property type="match status" value="1"/>
</dbReference>
<accession>A0A0N4ZJ40</accession>
<proteinExistence type="predicted"/>
<feature type="region of interest" description="Disordered" evidence="8">
    <location>
        <begin position="200"/>
        <end position="239"/>
    </location>
</feature>
<evidence type="ECO:0000256" key="5">
    <source>
        <dbReference type="ARBA" id="ARBA00023242"/>
    </source>
</evidence>
<feature type="DNA-binding region" description="Homeobox" evidence="6">
    <location>
        <begin position="142"/>
        <end position="201"/>
    </location>
</feature>
<dbReference type="InterPro" id="IPR017970">
    <property type="entry name" value="Homeobox_CS"/>
</dbReference>
<evidence type="ECO:0000256" key="2">
    <source>
        <dbReference type="ARBA" id="ARBA00022473"/>
    </source>
</evidence>
<dbReference type="WBParaSite" id="PTRK_0000795200.1">
    <property type="protein sequence ID" value="PTRK_0000795200.1"/>
    <property type="gene ID" value="PTRK_0000795200"/>
</dbReference>
<dbReference type="InterPro" id="IPR001356">
    <property type="entry name" value="HD"/>
</dbReference>
<keyword evidence="5 6" id="KW-0539">Nucleus</keyword>
<organism evidence="10 11">
    <name type="scientific">Parastrongyloides trichosuri</name>
    <name type="common">Possum-specific nematode worm</name>
    <dbReference type="NCBI Taxonomy" id="131310"/>
    <lineage>
        <taxon>Eukaryota</taxon>
        <taxon>Metazoa</taxon>
        <taxon>Ecdysozoa</taxon>
        <taxon>Nematoda</taxon>
        <taxon>Chromadorea</taxon>
        <taxon>Rhabditida</taxon>
        <taxon>Tylenchina</taxon>
        <taxon>Panagrolaimomorpha</taxon>
        <taxon>Strongyloidoidea</taxon>
        <taxon>Strongyloididae</taxon>
        <taxon>Parastrongyloides</taxon>
    </lineage>
</organism>
<dbReference type="STRING" id="131310.A0A0N4ZJ40"/>
<dbReference type="AlphaFoldDB" id="A0A0N4ZJ40"/>
<dbReference type="InterPro" id="IPR050394">
    <property type="entry name" value="Homeobox_NK-like"/>
</dbReference>
<dbReference type="SUPFAM" id="SSF46689">
    <property type="entry name" value="Homeodomain-like"/>
    <property type="match status" value="1"/>
</dbReference>
<dbReference type="FunFam" id="1.10.10.60:FF:000678">
    <property type="entry name" value="C. Elegans Homeobox"/>
    <property type="match status" value="1"/>
</dbReference>
<evidence type="ECO:0000256" key="4">
    <source>
        <dbReference type="ARBA" id="ARBA00023155"/>
    </source>
</evidence>
<evidence type="ECO:0000256" key="8">
    <source>
        <dbReference type="SAM" id="MobiDB-lite"/>
    </source>
</evidence>
<dbReference type="CDD" id="cd00086">
    <property type="entry name" value="homeodomain"/>
    <property type="match status" value="1"/>
</dbReference>
<evidence type="ECO:0000256" key="7">
    <source>
        <dbReference type="RuleBase" id="RU000682"/>
    </source>
</evidence>
<evidence type="ECO:0000256" key="1">
    <source>
        <dbReference type="ARBA" id="ARBA00004123"/>
    </source>
</evidence>
<dbReference type="InterPro" id="IPR009057">
    <property type="entry name" value="Homeodomain-like_sf"/>
</dbReference>
<keyword evidence="2" id="KW-0217">Developmental protein</keyword>
<evidence type="ECO:0000256" key="6">
    <source>
        <dbReference type="PROSITE-ProRule" id="PRU00108"/>
    </source>
</evidence>
<evidence type="ECO:0000259" key="9">
    <source>
        <dbReference type="PROSITE" id="PS50071"/>
    </source>
</evidence>
<dbReference type="Proteomes" id="UP000038045">
    <property type="component" value="Unplaced"/>
</dbReference>
<dbReference type="PRINTS" id="PR00024">
    <property type="entry name" value="HOMEOBOX"/>
</dbReference>
<dbReference type="InterPro" id="IPR020479">
    <property type="entry name" value="HD_metazoa"/>
</dbReference>
<name>A0A0N4ZJ40_PARTI</name>
<sequence>MTSTTATTAASVASGGFDHNSVNPFTCFSTTQPVSLSTGTSLHSPDSPSHTGNVAAAAAAQSAALTNPYFQAATHGFPHSYNAAADFSSYMTANTNPSSWYGAPDPRFTLGRFQTTGMGLNCGIDPSRAAVHGIQLPMNNQRRKRRVLFSQQQVFELERRFKSQKYLTAPEREALANAIQLTPTQVKIWFQNHRYKCKRQEKEKAMTGGRSSRGSIDVSPDESRNSTPSPTPHLQNRDSIGMIQNAMKEDIKAETGGENNSNTTNTMNDPILLNSMNGSFDQLGDLNKANQLYSQYHNQQQMYAQPGFPFAGFNAAAAQNYQAVAQNAYYSSMKQAGGW</sequence>
<feature type="compositionally biased region" description="Polar residues" evidence="8">
    <location>
        <begin position="225"/>
        <end position="238"/>
    </location>
</feature>
<dbReference type="GO" id="GO:0000981">
    <property type="term" value="F:DNA-binding transcription factor activity, RNA polymerase II-specific"/>
    <property type="evidence" value="ECO:0007669"/>
    <property type="project" value="InterPro"/>
</dbReference>
<reference evidence="11" key="1">
    <citation type="submission" date="2017-02" db="UniProtKB">
        <authorList>
            <consortium name="WormBaseParasite"/>
        </authorList>
    </citation>
    <scope>IDENTIFICATION</scope>
</reference>
<dbReference type="Pfam" id="PF00046">
    <property type="entry name" value="Homeodomain"/>
    <property type="match status" value="1"/>
</dbReference>
<dbReference type="GO" id="GO:0000978">
    <property type="term" value="F:RNA polymerase II cis-regulatory region sequence-specific DNA binding"/>
    <property type="evidence" value="ECO:0007669"/>
    <property type="project" value="TreeGrafter"/>
</dbReference>
<keyword evidence="4 6" id="KW-0371">Homeobox</keyword>
<evidence type="ECO:0000313" key="11">
    <source>
        <dbReference type="WBParaSite" id="PTRK_0000795200.1"/>
    </source>
</evidence>
<dbReference type="GO" id="GO:0005634">
    <property type="term" value="C:nucleus"/>
    <property type="evidence" value="ECO:0007669"/>
    <property type="project" value="UniProtKB-SubCell"/>
</dbReference>
<dbReference type="PROSITE" id="PS50071">
    <property type="entry name" value="HOMEOBOX_2"/>
    <property type="match status" value="1"/>
</dbReference>
<keyword evidence="3 6" id="KW-0238">DNA-binding</keyword>
<evidence type="ECO:0000256" key="3">
    <source>
        <dbReference type="ARBA" id="ARBA00023125"/>
    </source>
</evidence>
<feature type="domain" description="Homeobox" evidence="9">
    <location>
        <begin position="140"/>
        <end position="200"/>
    </location>
</feature>
<dbReference type="GO" id="GO:0030154">
    <property type="term" value="P:cell differentiation"/>
    <property type="evidence" value="ECO:0007669"/>
    <property type="project" value="TreeGrafter"/>
</dbReference>
<dbReference type="PANTHER" id="PTHR24340:SF41">
    <property type="entry name" value="MUSCLE-SPECIFIC HOMEOBOX PROTEIN TINMAN-RELATED"/>
    <property type="match status" value="1"/>
</dbReference>
<dbReference type="PROSITE" id="PS00027">
    <property type="entry name" value="HOMEOBOX_1"/>
    <property type="match status" value="1"/>
</dbReference>
<dbReference type="Gene3D" id="1.10.10.60">
    <property type="entry name" value="Homeodomain-like"/>
    <property type="match status" value="1"/>
</dbReference>
<comment type="subcellular location">
    <subcellularLocation>
        <location evidence="1 6 7">Nucleus</location>
    </subcellularLocation>
</comment>
<dbReference type="PANTHER" id="PTHR24340">
    <property type="entry name" value="HOMEOBOX PROTEIN NKX"/>
    <property type="match status" value="1"/>
</dbReference>